<organism evidence="2 3">
    <name type="scientific">Desulfosarcina alkanivorans</name>
    <dbReference type="NCBI Taxonomy" id="571177"/>
    <lineage>
        <taxon>Bacteria</taxon>
        <taxon>Pseudomonadati</taxon>
        <taxon>Thermodesulfobacteriota</taxon>
        <taxon>Desulfobacteria</taxon>
        <taxon>Desulfobacterales</taxon>
        <taxon>Desulfosarcinaceae</taxon>
        <taxon>Desulfosarcina</taxon>
    </lineage>
</organism>
<accession>A0A5K7YLJ6</accession>
<dbReference type="RefSeq" id="WP_155317161.1">
    <property type="nucleotide sequence ID" value="NZ_AP021874.1"/>
</dbReference>
<keyword evidence="1" id="KW-0812">Transmembrane</keyword>
<reference evidence="2 3" key="1">
    <citation type="submission" date="2019-11" db="EMBL/GenBank/DDBJ databases">
        <title>Comparative genomics of hydrocarbon-degrading Desulfosarcina strains.</title>
        <authorList>
            <person name="Watanabe M."/>
            <person name="Kojima H."/>
            <person name="Fukui M."/>
        </authorList>
    </citation>
    <scope>NUCLEOTIDE SEQUENCE [LARGE SCALE GENOMIC DNA]</scope>
    <source>
        <strain evidence="2 3">PL12</strain>
    </source>
</reference>
<gene>
    <name evidence="2" type="ORF">DSCA_30100</name>
</gene>
<name>A0A5K7YLJ6_9BACT</name>
<keyword evidence="3" id="KW-1185">Reference proteome</keyword>
<keyword evidence="1" id="KW-0472">Membrane</keyword>
<proteinExistence type="predicted"/>
<evidence type="ECO:0000256" key="1">
    <source>
        <dbReference type="SAM" id="Phobius"/>
    </source>
</evidence>
<dbReference type="Proteomes" id="UP000427906">
    <property type="component" value="Chromosome"/>
</dbReference>
<protein>
    <recommendedName>
        <fullName evidence="4">Sodium:solute symporter</fullName>
    </recommendedName>
</protein>
<dbReference type="KEGG" id="dalk:DSCA_30100"/>
<sequence>MKEKLYRKEIWLTVIFSVLLMLMGHSASIFVLFPSLQTGTLWGFPTQYIVPILLGWFGMALVCLVMTLVCNKFDDEMEAFAEENKEENISVKE</sequence>
<evidence type="ECO:0000313" key="2">
    <source>
        <dbReference type="EMBL" id="BBO69080.1"/>
    </source>
</evidence>
<keyword evidence="1" id="KW-1133">Transmembrane helix</keyword>
<evidence type="ECO:0000313" key="3">
    <source>
        <dbReference type="Proteomes" id="UP000427906"/>
    </source>
</evidence>
<dbReference type="OrthoDB" id="7868694at2"/>
<feature type="transmembrane region" description="Helical" evidence="1">
    <location>
        <begin position="12"/>
        <end position="36"/>
    </location>
</feature>
<dbReference type="EMBL" id="AP021874">
    <property type="protein sequence ID" value="BBO69080.1"/>
    <property type="molecule type" value="Genomic_DNA"/>
</dbReference>
<dbReference type="AlphaFoldDB" id="A0A5K7YLJ6"/>
<evidence type="ECO:0008006" key="4">
    <source>
        <dbReference type="Google" id="ProtNLM"/>
    </source>
</evidence>
<feature type="transmembrane region" description="Helical" evidence="1">
    <location>
        <begin position="48"/>
        <end position="70"/>
    </location>
</feature>